<feature type="domain" description="Ubiquitin-protein ligase E3A N-terminal zinc-binding" evidence="1">
    <location>
        <begin position="63"/>
        <end position="89"/>
    </location>
</feature>
<evidence type="ECO:0000313" key="2">
    <source>
        <dbReference type="EMBL" id="KRX10188.1"/>
    </source>
</evidence>
<proteinExistence type="predicted"/>
<name>A0A0V0R6S7_PSEPJ</name>
<dbReference type="InterPro" id="IPR042556">
    <property type="entry name" value="AZUL_sf"/>
</dbReference>
<dbReference type="EMBL" id="LDAU01000039">
    <property type="protein sequence ID" value="KRX10188.1"/>
    <property type="molecule type" value="Genomic_DNA"/>
</dbReference>
<dbReference type="InterPro" id="IPR032353">
    <property type="entry name" value="AZUL"/>
</dbReference>
<sequence>MKIFNMNSKIQRHDKDINLEQKWVSQIYKNNGEFRRMNSSGSDQEGLMTDDQDLKQIIINRALQGCGNDDCQNVYCKSSKNFKFHNFGEAQIPNLVTNPQIMYLT</sequence>
<comment type="caution">
    <text evidence="2">The sequence shown here is derived from an EMBL/GenBank/DDBJ whole genome shotgun (WGS) entry which is preliminary data.</text>
</comment>
<dbReference type="AlphaFoldDB" id="A0A0V0R6S7"/>
<dbReference type="Proteomes" id="UP000054937">
    <property type="component" value="Unassembled WGS sequence"/>
</dbReference>
<keyword evidence="3" id="KW-1185">Reference proteome</keyword>
<dbReference type="Gene3D" id="6.10.130.10">
    <property type="entry name" value="Ubiquitin-protein ligase E3A, N-terminal zinc-binding domain (AZUL)"/>
    <property type="match status" value="1"/>
</dbReference>
<protein>
    <recommendedName>
        <fullName evidence="1">Ubiquitin-protein ligase E3A N-terminal zinc-binding domain-containing protein</fullName>
    </recommendedName>
</protein>
<evidence type="ECO:0000259" key="1">
    <source>
        <dbReference type="Pfam" id="PF16558"/>
    </source>
</evidence>
<reference evidence="2 3" key="1">
    <citation type="journal article" date="2015" name="Sci. Rep.">
        <title>Genome of the facultative scuticociliatosis pathogen Pseudocohnilembus persalinus provides insight into its virulence through horizontal gene transfer.</title>
        <authorList>
            <person name="Xiong J."/>
            <person name="Wang G."/>
            <person name="Cheng J."/>
            <person name="Tian M."/>
            <person name="Pan X."/>
            <person name="Warren A."/>
            <person name="Jiang C."/>
            <person name="Yuan D."/>
            <person name="Miao W."/>
        </authorList>
    </citation>
    <scope>NUCLEOTIDE SEQUENCE [LARGE SCALE GENOMIC DNA]</scope>
    <source>
        <strain evidence="2">36N120E</strain>
    </source>
</reference>
<dbReference type="InParanoid" id="A0A0V0R6S7"/>
<organism evidence="2 3">
    <name type="scientific">Pseudocohnilembus persalinus</name>
    <name type="common">Ciliate</name>
    <dbReference type="NCBI Taxonomy" id="266149"/>
    <lineage>
        <taxon>Eukaryota</taxon>
        <taxon>Sar</taxon>
        <taxon>Alveolata</taxon>
        <taxon>Ciliophora</taxon>
        <taxon>Intramacronucleata</taxon>
        <taxon>Oligohymenophorea</taxon>
        <taxon>Scuticociliatia</taxon>
        <taxon>Philasterida</taxon>
        <taxon>Pseudocohnilembidae</taxon>
        <taxon>Pseudocohnilembus</taxon>
    </lineage>
</organism>
<accession>A0A0V0R6S7</accession>
<evidence type="ECO:0000313" key="3">
    <source>
        <dbReference type="Proteomes" id="UP000054937"/>
    </source>
</evidence>
<dbReference type="Pfam" id="PF16558">
    <property type="entry name" value="AZUL"/>
    <property type="match status" value="1"/>
</dbReference>
<gene>
    <name evidence="2" type="ORF">PPERSA_02927</name>
</gene>